<feature type="compositionally biased region" description="Polar residues" evidence="1">
    <location>
        <begin position="275"/>
        <end position="287"/>
    </location>
</feature>
<feature type="compositionally biased region" description="Low complexity" evidence="1">
    <location>
        <begin position="150"/>
        <end position="160"/>
    </location>
</feature>
<sequence length="327" mass="34113">MNGEGCWSTVVCTPQERTALGLTGQSEWLLHCRLAAGHRGNHATDASSHPRVDRRLWLEWNDFDDHAQSLIERNPCTARSPQGTGCLFYEGHGGGHFFAPSNGHAPTAVSTPHAGPPAGPAPQRPAPPSPAPAPPAPPRMAGPQQPAPPSAARQPAPRSATGPVPQRALDDAEAQRLRPGRPSPEPSGPMRSAAPRPPTPIPADPTSRRETTAQPVRAHAGHQGYRLGRRSTDAEPPADMTRQASSRHRLPDPDDEAPASAPVAPAPPARPPQASMPNQTLGTSGTGSAHEADGHGAEIAAALRDVAAALEKLAAAMRPTEGPAVRK</sequence>
<feature type="compositionally biased region" description="Pro residues" evidence="1">
    <location>
        <begin position="114"/>
        <end position="149"/>
    </location>
</feature>
<gene>
    <name evidence="2" type="ORF">OSB52_05885</name>
</gene>
<dbReference type="PRINTS" id="PR01217">
    <property type="entry name" value="PRICHEXTENSN"/>
</dbReference>
<reference evidence="2" key="1">
    <citation type="submission" date="2022-10" db="EMBL/GenBank/DDBJ databases">
        <title>WGS of marine actinomycetes from Thailand.</title>
        <authorList>
            <person name="Thawai C."/>
        </authorList>
    </citation>
    <scope>NUCLEOTIDE SEQUENCE</scope>
    <source>
        <strain evidence="2">SW21</strain>
    </source>
</reference>
<comment type="caution">
    <text evidence="2">The sequence shown here is derived from an EMBL/GenBank/DDBJ whole genome shotgun (WGS) entry which is preliminary data.</text>
</comment>
<accession>A0A9X3D219</accession>
<name>A0A9X3D219_9ACTN</name>
<proteinExistence type="predicted"/>
<dbReference type="AlphaFoldDB" id="A0A9X3D219"/>
<dbReference type="RefSeq" id="WP_266060702.1">
    <property type="nucleotide sequence ID" value="NZ_JAPKFM010000004.1"/>
</dbReference>
<feature type="region of interest" description="Disordered" evidence="1">
    <location>
        <begin position="98"/>
        <end position="297"/>
    </location>
</feature>
<evidence type="ECO:0000313" key="3">
    <source>
        <dbReference type="Proteomes" id="UP001143347"/>
    </source>
</evidence>
<evidence type="ECO:0000256" key="1">
    <source>
        <dbReference type="SAM" id="MobiDB-lite"/>
    </source>
</evidence>
<protein>
    <submittedName>
        <fullName evidence="2">Uncharacterized protein</fullName>
    </submittedName>
</protein>
<keyword evidence="3" id="KW-1185">Reference proteome</keyword>
<dbReference type="EMBL" id="JAPKFM010000004">
    <property type="protein sequence ID" value="MCX2963623.1"/>
    <property type="molecule type" value="Genomic_DNA"/>
</dbReference>
<evidence type="ECO:0000313" key="2">
    <source>
        <dbReference type="EMBL" id="MCX2963623.1"/>
    </source>
</evidence>
<organism evidence="2 3">
    <name type="scientific">Gordonia aquimaris</name>
    <dbReference type="NCBI Taxonomy" id="2984863"/>
    <lineage>
        <taxon>Bacteria</taxon>
        <taxon>Bacillati</taxon>
        <taxon>Actinomycetota</taxon>
        <taxon>Actinomycetes</taxon>
        <taxon>Mycobacteriales</taxon>
        <taxon>Gordoniaceae</taxon>
        <taxon>Gordonia</taxon>
    </lineage>
</organism>
<dbReference type="Proteomes" id="UP001143347">
    <property type="component" value="Unassembled WGS sequence"/>
</dbReference>